<dbReference type="InterPro" id="IPR000253">
    <property type="entry name" value="FHA_dom"/>
</dbReference>
<dbReference type="CDD" id="cd00060">
    <property type="entry name" value="FHA"/>
    <property type="match status" value="1"/>
</dbReference>
<keyword evidence="5" id="KW-1185">Reference proteome</keyword>
<feature type="transmembrane region" description="Helical" evidence="2">
    <location>
        <begin position="40"/>
        <end position="59"/>
    </location>
</feature>
<organism evidence="4 5">
    <name type="scientific">Alteromonas hispanica</name>
    <dbReference type="NCBI Taxonomy" id="315421"/>
    <lineage>
        <taxon>Bacteria</taxon>
        <taxon>Pseudomonadati</taxon>
        <taxon>Pseudomonadota</taxon>
        <taxon>Gammaproteobacteria</taxon>
        <taxon>Alteromonadales</taxon>
        <taxon>Alteromonadaceae</taxon>
        <taxon>Alteromonas/Salinimonas group</taxon>
        <taxon>Alteromonas</taxon>
    </lineage>
</organism>
<dbReference type="RefSeq" id="WP_163111042.1">
    <property type="nucleotide sequence ID" value="NZ_JAAAWP010000003.1"/>
</dbReference>
<proteinExistence type="predicted"/>
<keyword evidence="2" id="KW-1133">Transmembrane helix</keyword>
<evidence type="ECO:0000256" key="1">
    <source>
        <dbReference type="SAM" id="MobiDB-lite"/>
    </source>
</evidence>
<accession>A0A6L9MTB4</accession>
<comment type="caution">
    <text evidence="4">The sequence shown here is derived from an EMBL/GenBank/DDBJ whole genome shotgun (WGS) entry which is preliminary data.</text>
</comment>
<dbReference type="SMART" id="SM00240">
    <property type="entry name" value="FHA"/>
    <property type="match status" value="1"/>
</dbReference>
<evidence type="ECO:0000259" key="3">
    <source>
        <dbReference type="PROSITE" id="PS50006"/>
    </source>
</evidence>
<evidence type="ECO:0000313" key="4">
    <source>
        <dbReference type="EMBL" id="NDW21193.1"/>
    </source>
</evidence>
<dbReference type="PROSITE" id="PS50006">
    <property type="entry name" value="FHA_DOMAIN"/>
    <property type="match status" value="1"/>
</dbReference>
<keyword evidence="2" id="KW-0812">Transmembrane</keyword>
<protein>
    <submittedName>
        <fullName evidence="4">FHA domain-containing protein</fullName>
    </submittedName>
</protein>
<dbReference type="EMBL" id="JAAAWP010000003">
    <property type="protein sequence ID" value="NDW21193.1"/>
    <property type="molecule type" value="Genomic_DNA"/>
</dbReference>
<evidence type="ECO:0000256" key="2">
    <source>
        <dbReference type="SAM" id="Phobius"/>
    </source>
</evidence>
<feature type="transmembrane region" description="Helical" evidence="2">
    <location>
        <begin position="192"/>
        <end position="210"/>
    </location>
</feature>
<feature type="domain" description="FHA" evidence="3">
    <location>
        <begin position="276"/>
        <end position="325"/>
    </location>
</feature>
<dbReference type="AlphaFoldDB" id="A0A6L9MTB4"/>
<dbReference type="InterPro" id="IPR008984">
    <property type="entry name" value="SMAD_FHA_dom_sf"/>
</dbReference>
<feature type="transmembrane region" description="Helical" evidence="2">
    <location>
        <begin position="123"/>
        <end position="146"/>
    </location>
</feature>
<name>A0A6L9MTB4_9ALTE</name>
<feature type="region of interest" description="Disordered" evidence="1">
    <location>
        <begin position="225"/>
        <end position="247"/>
    </location>
</feature>
<sequence length="349" mass="38419">MNDIPIVDSLNFANLAIVLLTLFAGLAITYFGFWLHKAAIYLIGAFWGALVMTLIGAAVSGDLAWLWGIGGFFLGGGLALAIHHFIVFAIGFSIGLFAALAMQLTEPLAMVITGLVFGTLMLVAYKFMVVVFTSFSGAVLLLVSIINMGNLSETSNRLIMLPSFFSYFGRLAKTFWHSSEMGMVVNTASNDLAVYLILVVSGIAGQYILLHRGFSLFSSDKAQASRQSPNHTNQTKSDVNQDIPSNNRQSEPDYGLSLYIAQQWVKTLPLSDDGPVSVGRDEANSIVLQDQDLSRHHCHIERCEDQLIFRDLNSTNGTWYLGREKKVQGTLEPDEWIVVGNAQLMFHRL</sequence>
<dbReference type="Pfam" id="PF00498">
    <property type="entry name" value="FHA"/>
    <property type="match status" value="1"/>
</dbReference>
<feature type="transmembrane region" description="Helical" evidence="2">
    <location>
        <begin position="12"/>
        <end position="33"/>
    </location>
</feature>
<gene>
    <name evidence="4" type="ORF">GTW09_06650</name>
</gene>
<dbReference type="Proteomes" id="UP000478837">
    <property type="component" value="Unassembled WGS sequence"/>
</dbReference>
<evidence type="ECO:0000313" key="5">
    <source>
        <dbReference type="Proteomes" id="UP000478837"/>
    </source>
</evidence>
<dbReference type="SUPFAM" id="SSF49879">
    <property type="entry name" value="SMAD/FHA domain"/>
    <property type="match status" value="1"/>
</dbReference>
<dbReference type="Gene3D" id="2.60.200.20">
    <property type="match status" value="1"/>
</dbReference>
<reference evidence="4 5" key="1">
    <citation type="submission" date="2020-01" db="EMBL/GenBank/DDBJ databases">
        <title>Genomes of bacteria type strains.</title>
        <authorList>
            <person name="Chen J."/>
            <person name="Zhu S."/>
            <person name="Yang J."/>
        </authorList>
    </citation>
    <scope>NUCLEOTIDE SEQUENCE [LARGE SCALE GENOMIC DNA]</scope>
    <source>
        <strain evidence="4 5">LMG 22958</strain>
    </source>
</reference>
<keyword evidence="2" id="KW-0472">Membrane</keyword>